<dbReference type="Pfam" id="PF04773">
    <property type="entry name" value="FecR"/>
    <property type="match status" value="1"/>
</dbReference>
<dbReference type="GO" id="GO:0016989">
    <property type="term" value="F:sigma factor antagonist activity"/>
    <property type="evidence" value="ECO:0007669"/>
    <property type="project" value="TreeGrafter"/>
</dbReference>
<gene>
    <name evidence="4" type="ORF">NEE01_04285</name>
</gene>
<dbReference type="PANTHER" id="PTHR30273">
    <property type="entry name" value="PERIPLASMIC SIGNAL SENSOR AND SIGMA FACTOR ACTIVATOR FECR-RELATED"/>
    <property type="match status" value="1"/>
</dbReference>
<dbReference type="Proteomes" id="UP001165565">
    <property type="component" value="Unassembled WGS sequence"/>
</dbReference>
<evidence type="ECO:0000313" key="4">
    <source>
        <dbReference type="EMBL" id="MCW6533996.1"/>
    </source>
</evidence>
<dbReference type="PANTHER" id="PTHR30273:SF2">
    <property type="entry name" value="PROTEIN FECR"/>
    <property type="match status" value="1"/>
</dbReference>
<dbReference type="AlphaFoldDB" id="A0AA41ZC92"/>
<dbReference type="Pfam" id="PF16220">
    <property type="entry name" value="DUF4880"/>
    <property type="match status" value="1"/>
</dbReference>
<accession>A0AA41ZC92</accession>
<dbReference type="InterPro" id="IPR012373">
    <property type="entry name" value="Ferrdict_sens_TM"/>
</dbReference>
<dbReference type="RefSeq" id="WP_179513872.1">
    <property type="nucleotide sequence ID" value="NZ_JANFAV010000002.1"/>
</dbReference>
<name>A0AA41ZC92_9SPHN</name>
<sequence length="315" mass="33773">MVTRSSNERARLNAEAAAWIARLHGPSGAAAEAPLQDWLDADPEHRDAFRRAGELWDLLPDAAALGEEDAVARQAPAPRRWIPAAIAASLMLLAGGGAIAVYLDQPSAFDTRIGEQRVATLDDGSRIALNTDSHVTAKLGRHERQISLDRGEALFDVAHDAARPFVVDAGDERIKALGTSFVVRRDADRVRVTLLRGKVEVTQIGAPPRLVAVLAPGERVSVGRGGAVALDRPPLDAVTAWRRGELIFRDTPLSEAVAEMNRYGDEHLVVSDARLAALPISGVFATGNPSEFAAAVAQLHGLRVQREGDDVLLTR</sequence>
<dbReference type="InterPro" id="IPR006860">
    <property type="entry name" value="FecR"/>
</dbReference>
<feature type="transmembrane region" description="Helical" evidence="1">
    <location>
        <begin position="81"/>
        <end position="103"/>
    </location>
</feature>
<evidence type="ECO:0000259" key="2">
    <source>
        <dbReference type="Pfam" id="PF04773"/>
    </source>
</evidence>
<reference evidence="4" key="1">
    <citation type="submission" date="2022-06" db="EMBL/GenBank/DDBJ databases">
        <title>Sphingomonas sp. nov. isolated from rhizosphere soil of tomato.</title>
        <authorList>
            <person name="Dong H."/>
            <person name="Gao R."/>
        </authorList>
    </citation>
    <scope>NUCLEOTIDE SEQUENCE</scope>
    <source>
        <strain evidence="4">MMSM24</strain>
    </source>
</reference>
<feature type="domain" description="FecR N-terminal" evidence="3">
    <location>
        <begin position="15"/>
        <end position="53"/>
    </location>
</feature>
<organism evidence="4 5">
    <name type="scientific">Sphingomonas lycopersici</name>
    <dbReference type="NCBI Taxonomy" id="2951807"/>
    <lineage>
        <taxon>Bacteria</taxon>
        <taxon>Pseudomonadati</taxon>
        <taxon>Pseudomonadota</taxon>
        <taxon>Alphaproteobacteria</taxon>
        <taxon>Sphingomonadales</taxon>
        <taxon>Sphingomonadaceae</taxon>
        <taxon>Sphingomonas</taxon>
    </lineage>
</organism>
<dbReference type="InterPro" id="IPR032623">
    <property type="entry name" value="FecR_N"/>
</dbReference>
<keyword evidence="1" id="KW-0472">Membrane</keyword>
<dbReference type="Gene3D" id="3.55.50.30">
    <property type="match status" value="1"/>
</dbReference>
<evidence type="ECO:0000313" key="5">
    <source>
        <dbReference type="Proteomes" id="UP001165565"/>
    </source>
</evidence>
<comment type="caution">
    <text evidence="4">The sequence shown here is derived from an EMBL/GenBank/DDBJ whole genome shotgun (WGS) entry which is preliminary data.</text>
</comment>
<evidence type="ECO:0000256" key="1">
    <source>
        <dbReference type="SAM" id="Phobius"/>
    </source>
</evidence>
<dbReference type="PIRSF" id="PIRSF018266">
    <property type="entry name" value="FecR"/>
    <property type="match status" value="1"/>
</dbReference>
<keyword evidence="5" id="KW-1185">Reference proteome</keyword>
<keyword evidence="1" id="KW-0812">Transmembrane</keyword>
<proteinExistence type="predicted"/>
<keyword evidence="1" id="KW-1133">Transmembrane helix</keyword>
<evidence type="ECO:0000259" key="3">
    <source>
        <dbReference type="Pfam" id="PF16220"/>
    </source>
</evidence>
<dbReference type="EMBL" id="JANFAV010000002">
    <property type="protein sequence ID" value="MCW6533996.1"/>
    <property type="molecule type" value="Genomic_DNA"/>
</dbReference>
<protein>
    <submittedName>
        <fullName evidence="4">FecR family protein</fullName>
    </submittedName>
</protein>
<feature type="domain" description="FecR protein" evidence="2">
    <location>
        <begin position="110"/>
        <end position="200"/>
    </location>
</feature>
<dbReference type="Gene3D" id="2.60.120.1440">
    <property type="match status" value="1"/>
</dbReference>